<sequence>MDSLTHAALGACLGELVLSRKLGKRALLYGAVAQNLPDMDVVAALWLPTSENLLVHRGFTHSFFFGLLLAVLLTLLASKWHRKGQVRWQQFFLFFVVQLFAHDLLDTCNAYGTGLLEPFSHQRFSFHLLYVADPFFTIWPVAALIALLVLRNTLPVRNRWALVGLLPAGLYLLYAVVNKSVIREGIEASLAKKQLPHTSLMVTPTPFNNWLWYAVAATDAGYYVGHRSVFSPDDYVTDFRFFPKNEKLLTSAVSPEEVQELKRFAAGYYTAERWNDTLVFNVLRYGQILGWQNPYARFTFHYFLSPAGVDNTLVMQRGRVKGWSRETLQHMYRAIFGVREERHRAEPQAQ</sequence>
<proteinExistence type="predicted"/>
<protein>
    <submittedName>
        <fullName evidence="2">Metal-dependent hydrolase</fullName>
    </submittedName>
</protein>
<reference evidence="2 3" key="1">
    <citation type="submission" date="2019-07" db="EMBL/GenBank/DDBJ databases">
        <title>Rufibacter sp. nov., isolated from lake sediment.</title>
        <authorList>
            <person name="Qu J.-H."/>
        </authorList>
    </citation>
    <scope>NUCLEOTIDE SEQUENCE [LARGE SCALE GENOMIC DNA]</scope>
    <source>
        <strain evidence="2 3">NBS58-1</strain>
    </source>
</reference>
<name>A0A5B6TIA0_9BACT</name>
<accession>A0A5B6TIA0</accession>
<dbReference type="InterPro" id="IPR053170">
    <property type="entry name" value="Transcription_regulator"/>
</dbReference>
<feature type="transmembrane region" description="Helical" evidence="1">
    <location>
        <begin position="59"/>
        <end position="78"/>
    </location>
</feature>
<dbReference type="EMBL" id="VKKY01000001">
    <property type="protein sequence ID" value="KAA3440392.1"/>
    <property type="molecule type" value="Genomic_DNA"/>
</dbReference>
<dbReference type="Proteomes" id="UP000324133">
    <property type="component" value="Unassembled WGS sequence"/>
</dbReference>
<keyword evidence="2" id="KW-0378">Hydrolase</keyword>
<dbReference type="RefSeq" id="WP_149090027.1">
    <property type="nucleotide sequence ID" value="NZ_VKKY01000001.1"/>
</dbReference>
<gene>
    <name evidence="2" type="ORF">FOA19_07000</name>
</gene>
<dbReference type="PANTHER" id="PTHR40031:SF1">
    <property type="entry name" value="MEMBRANE-BOUND METAL-DEPENDENT HYDROLASE"/>
    <property type="match status" value="1"/>
</dbReference>
<dbReference type="OrthoDB" id="9781927at2"/>
<evidence type="ECO:0000313" key="3">
    <source>
        <dbReference type="Proteomes" id="UP000324133"/>
    </source>
</evidence>
<feature type="transmembrane region" description="Helical" evidence="1">
    <location>
        <begin position="124"/>
        <end position="148"/>
    </location>
</feature>
<comment type="caution">
    <text evidence="2">The sequence shown here is derived from an EMBL/GenBank/DDBJ whole genome shotgun (WGS) entry which is preliminary data.</text>
</comment>
<dbReference type="InterPro" id="IPR007404">
    <property type="entry name" value="YdjM-like"/>
</dbReference>
<organism evidence="2 3">
    <name type="scientific">Rufibacter hautae</name>
    <dbReference type="NCBI Taxonomy" id="2595005"/>
    <lineage>
        <taxon>Bacteria</taxon>
        <taxon>Pseudomonadati</taxon>
        <taxon>Bacteroidota</taxon>
        <taxon>Cytophagia</taxon>
        <taxon>Cytophagales</taxon>
        <taxon>Hymenobacteraceae</taxon>
        <taxon>Rufibacter</taxon>
    </lineage>
</organism>
<dbReference type="GO" id="GO:0016787">
    <property type="term" value="F:hydrolase activity"/>
    <property type="evidence" value="ECO:0007669"/>
    <property type="project" value="UniProtKB-KW"/>
</dbReference>
<dbReference type="Pfam" id="PF04307">
    <property type="entry name" value="YdjM"/>
    <property type="match status" value="1"/>
</dbReference>
<keyword evidence="3" id="KW-1185">Reference proteome</keyword>
<keyword evidence="1" id="KW-0812">Transmembrane</keyword>
<keyword evidence="1" id="KW-0472">Membrane</keyword>
<feature type="transmembrane region" description="Helical" evidence="1">
    <location>
        <begin position="90"/>
        <end position="112"/>
    </location>
</feature>
<evidence type="ECO:0000256" key="1">
    <source>
        <dbReference type="SAM" id="Phobius"/>
    </source>
</evidence>
<keyword evidence="1" id="KW-1133">Transmembrane helix</keyword>
<dbReference type="AlphaFoldDB" id="A0A5B6TIA0"/>
<dbReference type="PANTHER" id="PTHR40031">
    <property type="entry name" value="HYPOTHETICAL MEMBRANE SPANNING PROTEIN"/>
    <property type="match status" value="1"/>
</dbReference>
<evidence type="ECO:0000313" key="2">
    <source>
        <dbReference type="EMBL" id="KAA3440392.1"/>
    </source>
</evidence>